<name>A0A1Y2JM42_BRAJP</name>
<dbReference type="Proteomes" id="UP000193335">
    <property type="component" value="Unassembled WGS sequence"/>
</dbReference>
<keyword evidence="2" id="KW-0812">Transmembrane</keyword>
<keyword evidence="2" id="KW-0472">Membrane</keyword>
<organism evidence="3 4">
    <name type="scientific">Bradyrhizobium japonicum</name>
    <dbReference type="NCBI Taxonomy" id="375"/>
    <lineage>
        <taxon>Bacteria</taxon>
        <taxon>Pseudomonadati</taxon>
        <taxon>Pseudomonadota</taxon>
        <taxon>Alphaproteobacteria</taxon>
        <taxon>Hyphomicrobiales</taxon>
        <taxon>Nitrobacteraceae</taxon>
        <taxon>Bradyrhizobium</taxon>
    </lineage>
</organism>
<dbReference type="AlphaFoldDB" id="A0A1Y2JM42"/>
<evidence type="ECO:0000313" key="4">
    <source>
        <dbReference type="Proteomes" id="UP000193335"/>
    </source>
</evidence>
<protein>
    <submittedName>
        <fullName evidence="3">Uncharacterized protein</fullName>
    </submittedName>
</protein>
<sequence length="65" mass="6812">MNGPGDLAHKVIDQMKATPFVLAILIVNITVLAGFAYTCTRSAPPSRAAIPSSNAASSRRTPWAS</sequence>
<keyword evidence="2" id="KW-1133">Transmembrane helix</keyword>
<feature type="region of interest" description="Disordered" evidence="1">
    <location>
        <begin position="43"/>
        <end position="65"/>
    </location>
</feature>
<dbReference type="EMBL" id="NAFL01000255">
    <property type="protein sequence ID" value="OSJ31537.1"/>
    <property type="molecule type" value="Genomic_DNA"/>
</dbReference>
<gene>
    <name evidence="3" type="ORF">BSZ19_21880</name>
</gene>
<evidence type="ECO:0000256" key="1">
    <source>
        <dbReference type="SAM" id="MobiDB-lite"/>
    </source>
</evidence>
<comment type="caution">
    <text evidence="3">The sequence shown here is derived from an EMBL/GenBank/DDBJ whole genome shotgun (WGS) entry which is preliminary data.</text>
</comment>
<accession>A0A1Y2JM42</accession>
<reference evidence="3 4" key="1">
    <citation type="submission" date="2017-03" db="EMBL/GenBank/DDBJ databases">
        <title>Whole genome sequences of fourteen strains of Bradyrhizobium canariense and one strain of Bradyrhizobium japonicum isolated from Lupinus (Papilionoideae: Genisteae) species in Algeria.</title>
        <authorList>
            <person name="Crovadore J."/>
            <person name="Chekireb D."/>
            <person name="Brachmann A."/>
            <person name="Chablais R."/>
            <person name="Cochard B."/>
            <person name="Lefort F."/>
        </authorList>
    </citation>
    <scope>NUCLEOTIDE SEQUENCE [LARGE SCALE GENOMIC DNA]</scope>
    <source>
        <strain evidence="3 4">UBMA197</strain>
    </source>
</reference>
<evidence type="ECO:0000313" key="3">
    <source>
        <dbReference type="EMBL" id="OSJ31537.1"/>
    </source>
</evidence>
<evidence type="ECO:0000256" key="2">
    <source>
        <dbReference type="SAM" id="Phobius"/>
    </source>
</evidence>
<feature type="transmembrane region" description="Helical" evidence="2">
    <location>
        <begin position="20"/>
        <end position="39"/>
    </location>
</feature>
<proteinExistence type="predicted"/>